<dbReference type="EMBL" id="JADJIB010000001">
    <property type="protein sequence ID" value="MBK7271685.1"/>
    <property type="molecule type" value="Genomic_DNA"/>
</dbReference>
<feature type="compositionally biased region" description="Polar residues" evidence="1">
    <location>
        <begin position="79"/>
        <end position="89"/>
    </location>
</feature>
<comment type="caution">
    <text evidence="2">The sequence shown here is derived from an EMBL/GenBank/DDBJ whole genome shotgun (WGS) entry which is preliminary data.</text>
</comment>
<accession>A0A935IHZ5</accession>
<dbReference type="Gene3D" id="3.90.1200.10">
    <property type="match status" value="1"/>
</dbReference>
<gene>
    <name evidence="2" type="ORF">IPI13_00405</name>
</gene>
<feature type="region of interest" description="Disordered" evidence="1">
    <location>
        <begin position="69"/>
        <end position="89"/>
    </location>
</feature>
<organism evidence="2 3">
    <name type="scientific">Candidatus Phosphoribacter hodrii</name>
    <dbReference type="NCBI Taxonomy" id="2953743"/>
    <lineage>
        <taxon>Bacteria</taxon>
        <taxon>Bacillati</taxon>
        <taxon>Actinomycetota</taxon>
        <taxon>Actinomycetes</taxon>
        <taxon>Micrococcales</taxon>
        <taxon>Dermatophilaceae</taxon>
        <taxon>Candidatus Phosphoribacter</taxon>
    </lineage>
</organism>
<name>A0A935IHZ5_9MICO</name>
<sequence length="89" mass="9249">MTGSQVLAGFDSDEDAATGRVRAVVGWEDAKVADPADDFAAIVTLAGPAAVESVLEAYANSRIERPDPICADGRGWPLSSRSSPTCSPR</sequence>
<evidence type="ECO:0000313" key="3">
    <source>
        <dbReference type="Proteomes" id="UP000726105"/>
    </source>
</evidence>
<evidence type="ECO:0000256" key="1">
    <source>
        <dbReference type="SAM" id="MobiDB-lite"/>
    </source>
</evidence>
<reference evidence="2 3" key="1">
    <citation type="submission" date="2020-10" db="EMBL/GenBank/DDBJ databases">
        <title>Connecting structure to function with the recovery of over 1000 high-quality activated sludge metagenome-assembled genomes encoding full-length rRNA genes using long-read sequencing.</title>
        <authorList>
            <person name="Singleton C.M."/>
            <person name="Petriglieri F."/>
            <person name="Kristensen J.M."/>
            <person name="Kirkegaard R.H."/>
            <person name="Michaelsen T.Y."/>
            <person name="Andersen M.H."/>
            <person name="Karst S.M."/>
            <person name="Dueholm M.S."/>
            <person name="Nielsen P.H."/>
            <person name="Albertsen M."/>
        </authorList>
    </citation>
    <scope>NUCLEOTIDE SEQUENCE [LARGE SCALE GENOMIC DNA]</scope>
    <source>
        <strain evidence="2">Ega_18-Q3-R5-49_MAXAC.001</strain>
    </source>
</reference>
<dbReference type="InterPro" id="IPR011009">
    <property type="entry name" value="Kinase-like_dom_sf"/>
</dbReference>
<evidence type="ECO:0000313" key="2">
    <source>
        <dbReference type="EMBL" id="MBK7271685.1"/>
    </source>
</evidence>
<protein>
    <submittedName>
        <fullName evidence="2">Uncharacterized protein</fullName>
    </submittedName>
</protein>
<dbReference type="AlphaFoldDB" id="A0A935IHZ5"/>
<proteinExistence type="predicted"/>
<dbReference type="SUPFAM" id="SSF56112">
    <property type="entry name" value="Protein kinase-like (PK-like)"/>
    <property type="match status" value="1"/>
</dbReference>
<dbReference type="Proteomes" id="UP000726105">
    <property type="component" value="Unassembled WGS sequence"/>
</dbReference>